<comment type="cofactor">
    <cofactor evidence="2 8">
        <name>pyridoxal 5'-phosphate</name>
        <dbReference type="ChEBI" id="CHEBI:597326"/>
    </cofactor>
</comment>
<dbReference type="Proteomes" id="UP000250003">
    <property type="component" value="Chromosome"/>
</dbReference>
<gene>
    <name evidence="8 9" type="primary">hemL</name>
    <name evidence="9" type="ORF">DQQ01_09505</name>
</gene>
<dbReference type="AlphaFoldDB" id="A0A2Z4UBF3"/>
<keyword evidence="8" id="KW-0963">Cytoplasm</keyword>
<evidence type="ECO:0000313" key="9">
    <source>
        <dbReference type="EMBL" id="AWY98346.1"/>
    </source>
</evidence>
<sequence length="424" mass="46155">MTKSEELFQRAVKRIPGGVNSPVRAYGSVEEAPRFIQGAVGSKIFDVDGNEYIDYIDSWGPMILGHNNQQIKEAVIRASENGLSFGCATEKEVEMAEFICERIPHVEMIRMVNSGTEAVMSALRVARGYTGKSKIIKFAGCYHGHTDAMLVSAGSGVMTSGVPDSAGVPKGCTQDTMIAVYNDLKSVECLMEESNDQVAAVIVEPVGANMGVVPPAEGFLQGLRDLCDKHKALLIFDEVITGFRLSFSGAAGYFGITPDLVTYGKIIGAGMPVGAYGGRREIMEIVAPAGPVYQAGTLSGNPIAMAAGLAQLKILWEDQDIYKRLYQKGELLFDGIRKIFKEKEVPYQVNSVSSLGCIFFTKEKVTDYASAKTSNTKAFSDYFQYMLNHGVHMAPSQFEAMFLSDAHTETEIQATLQLLQDYFA</sequence>
<dbReference type="GO" id="GO:0008483">
    <property type="term" value="F:transaminase activity"/>
    <property type="evidence" value="ECO:0007669"/>
    <property type="project" value="InterPro"/>
</dbReference>
<dbReference type="CDD" id="cd00610">
    <property type="entry name" value="OAT_like"/>
    <property type="match status" value="1"/>
</dbReference>
<evidence type="ECO:0000256" key="1">
    <source>
        <dbReference type="ARBA" id="ARBA00001579"/>
    </source>
</evidence>
<dbReference type="PANTHER" id="PTHR43713:SF3">
    <property type="entry name" value="GLUTAMATE-1-SEMIALDEHYDE 2,1-AMINOMUTASE 1, CHLOROPLASTIC-RELATED"/>
    <property type="match status" value="1"/>
</dbReference>
<dbReference type="InterPro" id="IPR015421">
    <property type="entry name" value="PyrdxlP-dep_Trfase_major"/>
</dbReference>
<dbReference type="InterPro" id="IPR015424">
    <property type="entry name" value="PyrdxlP-dep_Trfase"/>
</dbReference>
<dbReference type="KEGG" id="blau:DQQ01_09505"/>
<reference evidence="10" key="1">
    <citation type="submission" date="2018-06" db="EMBL/GenBank/DDBJ databases">
        <title>Description of Blautia argi sp. nov., a new anaerobic isolated from dog feces.</title>
        <authorList>
            <person name="Chang Y.-H."/>
            <person name="Paek J."/>
            <person name="Shin Y."/>
        </authorList>
    </citation>
    <scope>NUCLEOTIDE SEQUENCE [LARGE SCALE GENOMIC DNA]</scope>
    <source>
        <strain evidence="10">KCTC 15426</strain>
    </source>
</reference>
<dbReference type="InterPro" id="IPR049704">
    <property type="entry name" value="Aminotrans_3_PPA_site"/>
</dbReference>
<dbReference type="PANTHER" id="PTHR43713">
    <property type="entry name" value="GLUTAMATE-1-SEMIALDEHYDE 2,1-AMINOMUTASE"/>
    <property type="match status" value="1"/>
</dbReference>
<comment type="similarity">
    <text evidence="4 8">Belongs to the class-III pyridoxal-phosphate-dependent aminotransferase family. HemL subfamily.</text>
</comment>
<keyword evidence="6 8" id="KW-0413">Isomerase</keyword>
<dbReference type="UniPathway" id="UPA00251">
    <property type="reaction ID" value="UER00317"/>
</dbReference>
<comment type="catalytic activity">
    <reaction evidence="1 8">
        <text>(S)-4-amino-5-oxopentanoate = 5-aminolevulinate</text>
        <dbReference type="Rhea" id="RHEA:14265"/>
        <dbReference type="ChEBI" id="CHEBI:57501"/>
        <dbReference type="ChEBI" id="CHEBI:356416"/>
        <dbReference type="EC" id="5.4.3.8"/>
    </reaction>
</comment>
<keyword evidence="5 8" id="KW-0663">Pyridoxal phosphate</keyword>
<dbReference type="Gene3D" id="3.40.640.10">
    <property type="entry name" value="Type I PLP-dependent aspartate aminotransferase-like (Major domain)"/>
    <property type="match status" value="1"/>
</dbReference>
<dbReference type="EC" id="5.4.3.8" evidence="8"/>
<accession>A0A2Z4UBF3</accession>
<evidence type="ECO:0000256" key="7">
    <source>
        <dbReference type="ARBA" id="ARBA00023244"/>
    </source>
</evidence>
<name>A0A2Z4UBF3_9FIRM</name>
<evidence type="ECO:0000256" key="8">
    <source>
        <dbReference type="HAMAP-Rule" id="MF_00375"/>
    </source>
</evidence>
<dbReference type="FunFam" id="3.40.640.10:FF:000021">
    <property type="entry name" value="Glutamate-1-semialdehyde 2,1-aminomutase"/>
    <property type="match status" value="1"/>
</dbReference>
<dbReference type="NCBIfam" id="NF000818">
    <property type="entry name" value="PRK00062.1"/>
    <property type="match status" value="1"/>
</dbReference>
<comment type="subcellular location">
    <subcellularLocation>
        <location evidence="8">Cytoplasm</location>
    </subcellularLocation>
</comment>
<keyword evidence="10" id="KW-1185">Reference proteome</keyword>
<dbReference type="NCBIfam" id="TIGR00713">
    <property type="entry name" value="hemL"/>
    <property type="match status" value="1"/>
</dbReference>
<evidence type="ECO:0000256" key="5">
    <source>
        <dbReference type="ARBA" id="ARBA00022898"/>
    </source>
</evidence>
<dbReference type="Gene3D" id="3.90.1150.10">
    <property type="entry name" value="Aspartate Aminotransferase, domain 1"/>
    <property type="match status" value="1"/>
</dbReference>
<dbReference type="SUPFAM" id="SSF53383">
    <property type="entry name" value="PLP-dependent transferases"/>
    <property type="match status" value="1"/>
</dbReference>
<feature type="modified residue" description="N6-(pyridoxal phosphate)lysine" evidence="8">
    <location>
        <position position="265"/>
    </location>
</feature>
<evidence type="ECO:0000256" key="3">
    <source>
        <dbReference type="ARBA" id="ARBA00004819"/>
    </source>
</evidence>
<dbReference type="OrthoDB" id="9807885at2"/>
<dbReference type="InterPro" id="IPR004639">
    <property type="entry name" value="4pyrrol_synth_GluAld_NH2Trfase"/>
</dbReference>
<dbReference type="EMBL" id="CP030280">
    <property type="protein sequence ID" value="AWY98346.1"/>
    <property type="molecule type" value="Genomic_DNA"/>
</dbReference>
<dbReference type="GO" id="GO:0030170">
    <property type="term" value="F:pyridoxal phosphate binding"/>
    <property type="evidence" value="ECO:0007669"/>
    <property type="project" value="InterPro"/>
</dbReference>
<dbReference type="RefSeq" id="WP_111919835.1">
    <property type="nucleotide sequence ID" value="NZ_CAUWHR010000007.1"/>
</dbReference>
<organism evidence="9 10">
    <name type="scientific">Blautia argi</name>
    <dbReference type="NCBI Taxonomy" id="1912897"/>
    <lineage>
        <taxon>Bacteria</taxon>
        <taxon>Bacillati</taxon>
        <taxon>Bacillota</taxon>
        <taxon>Clostridia</taxon>
        <taxon>Lachnospirales</taxon>
        <taxon>Lachnospiraceae</taxon>
        <taxon>Blautia</taxon>
    </lineage>
</organism>
<comment type="pathway">
    <text evidence="3">Porphyrin-containing compound metabolism; protoporphyrin-IX biosynthesis; 5-aminolevulinate from L-glutamyl-tRNA(Glu): step 2/2.</text>
</comment>
<evidence type="ECO:0000256" key="6">
    <source>
        <dbReference type="ARBA" id="ARBA00023235"/>
    </source>
</evidence>
<dbReference type="PROSITE" id="PS00600">
    <property type="entry name" value="AA_TRANSFER_CLASS_3"/>
    <property type="match status" value="1"/>
</dbReference>
<dbReference type="InterPro" id="IPR005814">
    <property type="entry name" value="Aminotrans_3"/>
</dbReference>
<dbReference type="GO" id="GO:0006782">
    <property type="term" value="P:protoporphyrinogen IX biosynthetic process"/>
    <property type="evidence" value="ECO:0007669"/>
    <property type="project" value="UniProtKB-UniRule"/>
</dbReference>
<evidence type="ECO:0000313" key="10">
    <source>
        <dbReference type="Proteomes" id="UP000250003"/>
    </source>
</evidence>
<evidence type="ECO:0000256" key="2">
    <source>
        <dbReference type="ARBA" id="ARBA00001933"/>
    </source>
</evidence>
<comment type="subunit">
    <text evidence="8">Homodimer.</text>
</comment>
<dbReference type="GO" id="GO:0042286">
    <property type="term" value="F:glutamate-1-semialdehyde 2,1-aminomutase activity"/>
    <property type="evidence" value="ECO:0007669"/>
    <property type="project" value="UniProtKB-UniRule"/>
</dbReference>
<proteinExistence type="inferred from homology"/>
<dbReference type="InterPro" id="IPR015422">
    <property type="entry name" value="PyrdxlP-dep_Trfase_small"/>
</dbReference>
<evidence type="ECO:0000256" key="4">
    <source>
        <dbReference type="ARBA" id="ARBA00008981"/>
    </source>
</evidence>
<dbReference type="Pfam" id="PF00202">
    <property type="entry name" value="Aminotran_3"/>
    <property type="match status" value="1"/>
</dbReference>
<dbReference type="GO" id="GO:0005737">
    <property type="term" value="C:cytoplasm"/>
    <property type="evidence" value="ECO:0007669"/>
    <property type="project" value="UniProtKB-SubCell"/>
</dbReference>
<keyword evidence="7 8" id="KW-0627">Porphyrin biosynthesis</keyword>
<dbReference type="HAMAP" id="MF_00375">
    <property type="entry name" value="HemL_aminotrans_3"/>
    <property type="match status" value="1"/>
</dbReference>
<protein>
    <recommendedName>
        <fullName evidence="8">Glutamate-1-semialdehyde 2,1-aminomutase</fullName>
        <shortName evidence="8">GSA</shortName>
        <ecNumber evidence="8">5.4.3.8</ecNumber>
    </recommendedName>
    <alternativeName>
        <fullName evidence="8">Glutamate-1-semialdehyde aminotransferase</fullName>
        <shortName evidence="8">GSA-AT</shortName>
    </alternativeName>
</protein>